<evidence type="ECO:0000313" key="2">
    <source>
        <dbReference type="Proteomes" id="UP001430953"/>
    </source>
</evidence>
<name>A0AAW2GPM5_9HYME</name>
<organism evidence="1 2">
    <name type="scientific">Cardiocondyla obscurior</name>
    <dbReference type="NCBI Taxonomy" id="286306"/>
    <lineage>
        <taxon>Eukaryota</taxon>
        <taxon>Metazoa</taxon>
        <taxon>Ecdysozoa</taxon>
        <taxon>Arthropoda</taxon>
        <taxon>Hexapoda</taxon>
        <taxon>Insecta</taxon>
        <taxon>Pterygota</taxon>
        <taxon>Neoptera</taxon>
        <taxon>Endopterygota</taxon>
        <taxon>Hymenoptera</taxon>
        <taxon>Apocrita</taxon>
        <taxon>Aculeata</taxon>
        <taxon>Formicoidea</taxon>
        <taxon>Formicidae</taxon>
        <taxon>Myrmicinae</taxon>
        <taxon>Cardiocondyla</taxon>
    </lineage>
</organism>
<accession>A0AAW2GPM5</accession>
<comment type="caution">
    <text evidence="1">The sequence shown here is derived from an EMBL/GenBank/DDBJ whole genome shotgun (WGS) entry which is preliminary data.</text>
</comment>
<keyword evidence="2" id="KW-1185">Reference proteome</keyword>
<dbReference type="AlphaFoldDB" id="A0AAW2GPM5"/>
<dbReference type="EMBL" id="JADYXP020000003">
    <property type="protein sequence ID" value="KAL0129206.1"/>
    <property type="molecule type" value="Genomic_DNA"/>
</dbReference>
<evidence type="ECO:0000313" key="1">
    <source>
        <dbReference type="EMBL" id="KAL0129206.1"/>
    </source>
</evidence>
<dbReference type="Proteomes" id="UP001430953">
    <property type="component" value="Unassembled WGS sequence"/>
</dbReference>
<gene>
    <name evidence="1" type="ORF">PUN28_004111</name>
</gene>
<proteinExistence type="predicted"/>
<sequence length="157" mass="18732">MCCLAFVAAIKTRVSNTMRFMIEMKMIRGMIPRVFDECISEHFDDRVLKDNPEYHSGKIYIPSFIHQAKTYLMSVSRCSLVEVSSLNFDSVAFYFVRKRKKLILERKTLTSQQHIRMTLCNIDKMSYNRYLKTKSNFLENSIYMHLFLFFCDRNFIT</sequence>
<protein>
    <submittedName>
        <fullName evidence="1">Uncharacterized protein</fullName>
    </submittedName>
</protein>
<reference evidence="1 2" key="1">
    <citation type="submission" date="2023-03" db="EMBL/GenBank/DDBJ databases">
        <title>High recombination rates correlate with genetic variation in Cardiocondyla obscurior ants.</title>
        <authorList>
            <person name="Errbii M."/>
        </authorList>
    </citation>
    <scope>NUCLEOTIDE SEQUENCE [LARGE SCALE GENOMIC DNA]</scope>
    <source>
        <strain evidence="1">Alpha-2009</strain>
        <tissue evidence="1">Whole body</tissue>
    </source>
</reference>